<evidence type="ECO:0000256" key="6">
    <source>
        <dbReference type="PIRSR" id="PIRSR602403-1"/>
    </source>
</evidence>
<dbReference type="OrthoDB" id="1844152at2759"/>
<feature type="transmembrane region" description="Helical" evidence="8">
    <location>
        <begin position="6"/>
        <end position="23"/>
    </location>
</feature>
<keyword evidence="7" id="KW-0503">Monooxygenase</keyword>
<dbReference type="PROSITE" id="PS00086">
    <property type="entry name" value="CYTOCHROME_P450"/>
    <property type="match status" value="1"/>
</dbReference>
<protein>
    <recommendedName>
        <fullName evidence="11">Cytochrome P450</fullName>
    </recommendedName>
</protein>
<evidence type="ECO:0000313" key="10">
    <source>
        <dbReference type="Proteomes" id="UP000284706"/>
    </source>
</evidence>
<keyword evidence="3 6" id="KW-0479">Metal-binding</keyword>
<feature type="binding site" description="axial binding residue" evidence="6">
    <location>
        <position position="454"/>
    </location>
    <ligand>
        <name>heme</name>
        <dbReference type="ChEBI" id="CHEBI:30413"/>
    </ligand>
    <ligandPart>
        <name>Fe</name>
        <dbReference type="ChEBI" id="CHEBI:18248"/>
    </ligandPart>
</feature>
<reference evidence="9 10" key="1">
    <citation type="journal article" date="2018" name="Evol. Lett.">
        <title>Horizontal gene cluster transfer increased hallucinogenic mushroom diversity.</title>
        <authorList>
            <person name="Reynolds H.T."/>
            <person name="Vijayakumar V."/>
            <person name="Gluck-Thaler E."/>
            <person name="Korotkin H.B."/>
            <person name="Matheny P.B."/>
            <person name="Slot J.C."/>
        </authorList>
    </citation>
    <scope>NUCLEOTIDE SEQUENCE [LARGE SCALE GENOMIC DNA]</scope>
    <source>
        <strain evidence="9 10">SRW20</strain>
    </source>
</reference>
<dbReference type="AlphaFoldDB" id="A0A409Y028"/>
<comment type="similarity">
    <text evidence="2 7">Belongs to the cytochrome P450 family.</text>
</comment>
<evidence type="ECO:0000256" key="2">
    <source>
        <dbReference type="ARBA" id="ARBA00010617"/>
    </source>
</evidence>
<dbReference type="SUPFAM" id="SSF48264">
    <property type="entry name" value="Cytochrome P450"/>
    <property type="match status" value="1"/>
</dbReference>
<keyword evidence="8" id="KW-0812">Transmembrane</keyword>
<dbReference type="PRINTS" id="PR00465">
    <property type="entry name" value="EP450IV"/>
</dbReference>
<dbReference type="GO" id="GO:0004497">
    <property type="term" value="F:monooxygenase activity"/>
    <property type="evidence" value="ECO:0007669"/>
    <property type="project" value="UniProtKB-KW"/>
</dbReference>
<dbReference type="Pfam" id="PF00067">
    <property type="entry name" value="p450"/>
    <property type="match status" value="1"/>
</dbReference>
<evidence type="ECO:0000313" key="9">
    <source>
        <dbReference type="EMBL" id="PPQ96349.1"/>
    </source>
</evidence>
<dbReference type="EMBL" id="NHYE01001378">
    <property type="protein sequence ID" value="PPQ96349.1"/>
    <property type="molecule type" value="Genomic_DNA"/>
</dbReference>
<dbReference type="GO" id="GO:0020037">
    <property type="term" value="F:heme binding"/>
    <property type="evidence" value="ECO:0007669"/>
    <property type="project" value="InterPro"/>
</dbReference>
<name>A0A409Y028_9AGAR</name>
<accession>A0A409Y028</accession>
<dbReference type="InterPro" id="IPR001128">
    <property type="entry name" value="Cyt_P450"/>
</dbReference>
<keyword evidence="10" id="KW-1185">Reference proteome</keyword>
<dbReference type="GO" id="GO:0005506">
    <property type="term" value="F:iron ion binding"/>
    <property type="evidence" value="ECO:0007669"/>
    <property type="project" value="InterPro"/>
</dbReference>
<comment type="cofactor">
    <cofactor evidence="1 6">
        <name>heme</name>
        <dbReference type="ChEBI" id="CHEBI:30413"/>
    </cofactor>
</comment>
<evidence type="ECO:0000256" key="8">
    <source>
        <dbReference type="SAM" id="Phobius"/>
    </source>
</evidence>
<keyword evidence="4 7" id="KW-0560">Oxidoreductase</keyword>
<keyword evidence="8" id="KW-0472">Membrane</keyword>
<keyword evidence="5 6" id="KW-0408">Iron</keyword>
<evidence type="ECO:0000256" key="1">
    <source>
        <dbReference type="ARBA" id="ARBA00001971"/>
    </source>
</evidence>
<dbReference type="PANTHER" id="PTHR46206">
    <property type="entry name" value="CYTOCHROME P450"/>
    <property type="match status" value="1"/>
</dbReference>
<comment type="caution">
    <text evidence="9">The sequence shown here is derived from an EMBL/GenBank/DDBJ whole genome shotgun (WGS) entry which is preliminary data.</text>
</comment>
<dbReference type="Proteomes" id="UP000284706">
    <property type="component" value="Unassembled WGS sequence"/>
</dbReference>
<dbReference type="InterPro" id="IPR036396">
    <property type="entry name" value="Cyt_P450_sf"/>
</dbReference>
<dbReference type="STRING" id="231916.A0A409Y028"/>
<dbReference type="GO" id="GO:0016705">
    <property type="term" value="F:oxidoreductase activity, acting on paired donors, with incorporation or reduction of molecular oxygen"/>
    <property type="evidence" value="ECO:0007669"/>
    <property type="project" value="InterPro"/>
</dbReference>
<evidence type="ECO:0000256" key="7">
    <source>
        <dbReference type="RuleBase" id="RU000461"/>
    </source>
</evidence>
<evidence type="ECO:0000256" key="5">
    <source>
        <dbReference type="ARBA" id="ARBA00023004"/>
    </source>
</evidence>
<evidence type="ECO:0008006" key="11">
    <source>
        <dbReference type="Google" id="ProtNLM"/>
    </source>
</evidence>
<dbReference type="CDD" id="cd11041">
    <property type="entry name" value="CYP503A1-like"/>
    <property type="match status" value="1"/>
</dbReference>
<evidence type="ECO:0000256" key="3">
    <source>
        <dbReference type="ARBA" id="ARBA00022723"/>
    </source>
</evidence>
<dbReference type="InParanoid" id="A0A409Y028"/>
<organism evidence="9 10">
    <name type="scientific">Gymnopilus dilepis</name>
    <dbReference type="NCBI Taxonomy" id="231916"/>
    <lineage>
        <taxon>Eukaryota</taxon>
        <taxon>Fungi</taxon>
        <taxon>Dikarya</taxon>
        <taxon>Basidiomycota</taxon>
        <taxon>Agaricomycotina</taxon>
        <taxon>Agaricomycetes</taxon>
        <taxon>Agaricomycetidae</taxon>
        <taxon>Agaricales</taxon>
        <taxon>Agaricineae</taxon>
        <taxon>Hymenogastraceae</taxon>
        <taxon>Gymnopilus</taxon>
    </lineage>
</organism>
<sequence length="510" mass="58137">MLELTATDVLLGTTTLLVVWRILFRERGLDHIPTVGYSHPILSWISCIVYLFGARNSLREGYRLFPGGIFKIPTFDGWTVVANGAHHVDDIRKATEEQMSAMESTAAFKYTLGPRILENPFHIEVIRKALTRNIGSRYQDIYDEVVRAYTEAIPQCTDDWVSITAYKLQVDVICRVSSRYFVGQPLCKCFFQLVDCRGLHSYSTGDNPEFRDLCERATAEIFKGRFIRVFPAFLRPFASRLLTDIHNLRAQMADFLQPIIDYRLEQETLHGGEWPDRPNDLITWLIDGARASGEEISAADFSSRLLFTSFGAIHTSSAAFNSALYQLCLNPDDAKELREEVERVTQEEGWTKAALGKMYKMDSYLRESQRMHSIGILSLGRTLFKDFTFSDGTFVPEGSRLAVNLDARHYDENLYSDPEVFNGFRHVRTDGEPQPLVATPTLEYHAFGHGRPACPGRFFAITELKTMLAHLVMNYDVKLEDDVYPSKLMMEANAIPNMSAKVLFRQRQKV</sequence>
<feature type="transmembrane region" description="Helical" evidence="8">
    <location>
        <begin position="35"/>
        <end position="53"/>
    </location>
</feature>
<dbReference type="Gene3D" id="1.10.630.10">
    <property type="entry name" value="Cytochrome P450"/>
    <property type="match status" value="1"/>
</dbReference>
<proteinExistence type="inferred from homology"/>
<keyword evidence="6 7" id="KW-0349">Heme</keyword>
<dbReference type="InterPro" id="IPR002403">
    <property type="entry name" value="Cyt_P450_E_grp-IV"/>
</dbReference>
<evidence type="ECO:0000256" key="4">
    <source>
        <dbReference type="ARBA" id="ARBA00023002"/>
    </source>
</evidence>
<keyword evidence="8" id="KW-1133">Transmembrane helix</keyword>
<dbReference type="InterPro" id="IPR017972">
    <property type="entry name" value="Cyt_P450_CS"/>
</dbReference>
<gene>
    <name evidence="9" type="ORF">CVT26_005033</name>
</gene>